<dbReference type="RefSeq" id="WP_184310095.1">
    <property type="nucleotide sequence ID" value="NZ_JACHXU010000046.1"/>
</dbReference>
<protein>
    <submittedName>
        <fullName evidence="1">Uncharacterized protein</fullName>
    </submittedName>
</protein>
<dbReference type="Proteomes" id="UP000536179">
    <property type="component" value="Unassembled WGS sequence"/>
</dbReference>
<evidence type="ECO:0000313" key="1">
    <source>
        <dbReference type="EMBL" id="MBB3210642.1"/>
    </source>
</evidence>
<keyword evidence="2" id="KW-1185">Reference proteome</keyword>
<gene>
    <name evidence="1" type="ORF">FHS27_006490</name>
</gene>
<accession>A0A7W5E6D6</accession>
<proteinExistence type="predicted"/>
<reference evidence="1 2" key="1">
    <citation type="submission" date="2020-08" db="EMBL/GenBank/DDBJ databases">
        <title>Genomic Encyclopedia of Type Strains, Phase III (KMG-III): the genomes of soil and plant-associated and newly described type strains.</title>
        <authorList>
            <person name="Whitman W."/>
        </authorList>
    </citation>
    <scope>NUCLEOTIDE SEQUENCE [LARGE SCALE GENOMIC DNA]</scope>
    <source>
        <strain evidence="1 2">CECT 8075</strain>
    </source>
</reference>
<organism evidence="1 2">
    <name type="scientific">Aporhodopirellula rubra</name>
    <dbReference type="NCBI Taxonomy" id="980271"/>
    <lineage>
        <taxon>Bacteria</taxon>
        <taxon>Pseudomonadati</taxon>
        <taxon>Planctomycetota</taxon>
        <taxon>Planctomycetia</taxon>
        <taxon>Pirellulales</taxon>
        <taxon>Pirellulaceae</taxon>
        <taxon>Aporhodopirellula</taxon>
    </lineage>
</organism>
<comment type="caution">
    <text evidence="1">The sequence shown here is derived from an EMBL/GenBank/DDBJ whole genome shotgun (WGS) entry which is preliminary data.</text>
</comment>
<dbReference type="AlphaFoldDB" id="A0A7W5E6D6"/>
<name>A0A7W5E6D6_9BACT</name>
<dbReference type="EMBL" id="JACHXU010000046">
    <property type="protein sequence ID" value="MBB3210642.1"/>
    <property type="molecule type" value="Genomic_DNA"/>
</dbReference>
<sequence>MMISDSVQSCFPDGVRLPNAIRCICDFLDANGYPISGCFEVNTRGDDAASWFPSDTGMQRQIAVFGNGSTGSTYALWLTHSPNPDDAPVVLLGSEGDFKVLAESPTQFCQLLGCGYDELEWDDLSTTPTGRDATAPFRKWIADKLGLDCPSTGDAIAQHAADRFPGFADWVTTWQDGNL</sequence>
<evidence type="ECO:0000313" key="2">
    <source>
        <dbReference type="Proteomes" id="UP000536179"/>
    </source>
</evidence>